<protein>
    <submittedName>
        <fullName evidence="1">Uncharacterized protein</fullName>
    </submittedName>
</protein>
<dbReference type="EMBL" id="AFZX01000033">
    <property type="protein sequence ID" value="EHL07799.1"/>
    <property type="molecule type" value="Genomic_DNA"/>
</dbReference>
<gene>
    <name evidence="1" type="ORF">HMPREF0322_01488</name>
</gene>
<proteinExistence type="predicted"/>
<organism evidence="1 2">
    <name type="scientific">Desulfitobacterium hafniense DP7</name>
    <dbReference type="NCBI Taxonomy" id="537010"/>
    <lineage>
        <taxon>Bacteria</taxon>
        <taxon>Bacillati</taxon>
        <taxon>Bacillota</taxon>
        <taxon>Clostridia</taxon>
        <taxon>Eubacteriales</taxon>
        <taxon>Desulfitobacteriaceae</taxon>
        <taxon>Desulfitobacterium</taxon>
    </lineage>
</organism>
<dbReference type="HOGENOM" id="CLU_2507226_0_0_9"/>
<sequence length="85" mass="9371">MEGKAHQPAAPQSLCNTWLDLVRENAPLRAHMPEGEFRIAWLIGSTLGQISGVGDRWLFLRVQKMLETGELIRVSGPYVPDGEAG</sequence>
<evidence type="ECO:0000313" key="1">
    <source>
        <dbReference type="EMBL" id="EHL07799.1"/>
    </source>
</evidence>
<dbReference type="RefSeq" id="WP_005810575.1">
    <property type="nucleotide sequence ID" value="NZ_JH414457.1"/>
</dbReference>
<name>G9XKK5_DESHA</name>
<reference evidence="1 2" key="1">
    <citation type="submission" date="2011-08" db="EMBL/GenBank/DDBJ databases">
        <authorList>
            <person name="Weinstock G."/>
            <person name="Sodergren E."/>
            <person name="Clifton S."/>
            <person name="Fulton L."/>
            <person name="Fulton B."/>
            <person name="Courtney L."/>
            <person name="Fronick C."/>
            <person name="Harrison M."/>
            <person name="Strong C."/>
            <person name="Farmer C."/>
            <person name="Delahaunty K."/>
            <person name="Markovic C."/>
            <person name="Hall O."/>
            <person name="Minx P."/>
            <person name="Tomlinson C."/>
            <person name="Mitreva M."/>
            <person name="Hou S."/>
            <person name="Chen J."/>
            <person name="Wollam A."/>
            <person name="Pepin K.H."/>
            <person name="Johnson M."/>
            <person name="Bhonagiri V."/>
            <person name="Zhang X."/>
            <person name="Suruliraj S."/>
            <person name="Warren W."/>
            <person name="Chinwalla A."/>
            <person name="Mardis E.R."/>
            <person name="Wilson R.K."/>
        </authorList>
    </citation>
    <scope>NUCLEOTIDE SEQUENCE [LARGE SCALE GENOMIC DNA]</scope>
    <source>
        <strain evidence="1 2">DP7</strain>
    </source>
</reference>
<dbReference type="Proteomes" id="UP000004416">
    <property type="component" value="Unassembled WGS sequence"/>
</dbReference>
<dbReference type="PATRIC" id="fig|537010.4.peg.1382"/>
<evidence type="ECO:0000313" key="2">
    <source>
        <dbReference type="Proteomes" id="UP000004416"/>
    </source>
</evidence>
<accession>G9XKK5</accession>
<dbReference type="AlphaFoldDB" id="G9XKK5"/>
<comment type="caution">
    <text evidence="1">The sequence shown here is derived from an EMBL/GenBank/DDBJ whole genome shotgun (WGS) entry which is preliminary data.</text>
</comment>